<feature type="transmembrane region" description="Helical" evidence="5">
    <location>
        <begin position="7"/>
        <end position="24"/>
    </location>
</feature>
<reference evidence="7 8" key="1">
    <citation type="journal article" date="2022" name="Environ. Microbiol. Rep.">
        <title>Eco-phylogenetic analyses reveal divergent evolution of vitamin B12 metabolism in the marine bacterial family 'Psychromonadaceae'.</title>
        <authorList>
            <person name="Jin X."/>
            <person name="Yang Y."/>
            <person name="Cao H."/>
            <person name="Gao B."/>
            <person name="Zhao Z."/>
        </authorList>
    </citation>
    <scope>NUCLEOTIDE SEQUENCE [LARGE SCALE GENOMIC DNA]</scope>
    <source>
        <strain evidence="7 8">MKS20</strain>
    </source>
</reference>
<evidence type="ECO:0000256" key="2">
    <source>
        <dbReference type="ARBA" id="ARBA00022692"/>
    </source>
</evidence>
<dbReference type="RefSeq" id="WP_233051595.1">
    <property type="nucleotide sequence ID" value="NZ_JAIMJA010000003.1"/>
</dbReference>
<keyword evidence="2 5" id="KW-0812">Transmembrane</keyword>
<keyword evidence="8" id="KW-1185">Reference proteome</keyword>
<feature type="transmembrane region" description="Helical" evidence="5">
    <location>
        <begin position="107"/>
        <end position="125"/>
    </location>
</feature>
<name>A0ABS8W6W8_9GAMM</name>
<evidence type="ECO:0000256" key="4">
    <source>
        <dbReference type="ARBA" id="ARBA00023136"/>
    </source>
</evidence>
<keyword evidence="7" id="KW-0436">Ligase</keyword>
<feature type="transmembrane region" description="Helical" evidence="5">
    <location>
        <begin position="367"/>
        <end position="389"/>
    </location>
</feature>
<accession>A0ABS8W6W8</accession>
<dbReference type="PANTHER" id="PTHR37422">
    <property type="entry name" value="TEICHURONIC ACID BIOSYNTHESIS PROTEIN TUAE"/>
    <property type="match status" value="1"/>
</dbReference>
<feature type="transmembrane region" description="Helical" evidence="5">
    <location>
        <begin position="182"/>
        <end position="199"/>
    </location>
</feature>
<comment type="subcellular location">
    <subcellularLocation>
        <location evidence="1">Membrane</location>
        <topology evidence="1">Multi-pass membrane protein</topology>
    </subcellularLocation>
</comment>
<dbReference type="InterPro" id="IPR007016">
    <property type="entry name" value="O-antigen_ligase-rel_domated"/>
</dbReference>
<comment type="caution">
    <text evidence="7">The sequence shown here is derived from an EMBL/GenBank/DDBJ whole genome shotgun (WGS) entry which is preliminary data.</text>
</comment>
<feature type="domain" description="O-antigen ligase-related" evidence="6">
    <location>
        <begin position="190"/>
        <end position="344"/>
    </location>
</feature>
<evidence type="ECO:0000313" key="7">
    <source>
        <dbReference type="EMBL" id="MCE2594015.1"/>
    </source>
</evidence>
<feature type="transmembrane region" description="Helical" evidence="5">
    <location>
        <begin position="156"/>
        <end position="175"/>
    </location>
</feature>
<dbReference type="EMBL" id="JAIMJA010000003">
    <property type="protein sequence ID" value="MCE2594015.1"/>
    <property type="molecule type" value="Genomic_DNA"/>
</dbReference>
<organism evidence="7 8">
    <name type="scientific">Motilimonas cestriensis</name>
    <dbReference type="NCBI Taxonomy" id="2742685"/>
    <lineage>
        <taxon>Bacteria</taxon>
        <taxon>Pseudomonadati</taxon>
        <taxon>Pseudomonadota</taxon>
        <taxon>Gammaproteobacteria</taxon>
        <taxon>Alteromonadales</taxon>
        <taxon>Alteromonadales genera incertae sedis</taxon>
        <taxon>Motilimonas</taxon>
    </lineage>
</organism>
<dbReference type="Proteomes" id="UP001201273">
    <property type="component" value="Unassembled WGS sequence"/>
</dbReference>
<keyword evidence="4 5" id="KW-0472">Membrane</keyword>
<feature type="transmembrane region" description="Helical" evidence="5">
    <location>
        <begin position="205"/>
        <end position="221"/>
    </location>
</feature>
<feature type="transmembrane region" description="Helical" evidence="5">
    <location>
        <begin position="81"/>
        <end position="100"/>
    </location>
</feature>
<dbReference type="GO" id="GO:0016874">
    <property type="term" value="F:ligase activity"/>
    <property type="evidence" value="ECO:0007669"/>
    <property type="project" value="UniProtKB-KW"/>
</dbReference>
<feature type="transmembrane region" description="Helical" evidence="5">
    <location>
        <begin position="56"/>
        <end position="75"/>
    </location>
</feature>
<protein>
    <submittedName>
        <fullName evidence="7">O-antigen ligase family protein</fullName>
    </submittedName>
</protein>
<evidence type="ECO:0000259" key="6">
    <source>
        <dbReference type="Pfam" id="PF04932"/>
    </source>
</evidence>
<gene>
    <name evidence="7" type="ORF">K6Y31_04195</name>
</gene>
<feature type="transmembrane region" description="Helical" evidence="5">
    <location>
        <begin position="336"/>
        <end position="355"/>
    </location>
</feature>
<feature type="transmembrane region" description="Helical" evidence="5">
    <location>
        <begin position="30"/>
        <end position="49"/>
    </location>
</feature>
<feature type="transmembrane region" description="Helical" evidence="5">
    <location>
        <begin position="395"/>
        <end position="412"/>
    </location>
</feature>
<evidence type="ECO:0000256" key="5">
    <source>
        <dbReference type="SAM" id="Phobius"/>
    </source>
</evidence>
<dbReference type="InterPro" id="IPR051533">
    <property type="entry name" value="WaaL-like"/>
</dbReference>
<proteinExistence type="predicted"/>
<keyword evidence="3 5" id="KW-1133">Transmembrane helix</keyword>
<evidence type="ECO:0000256" key="3">
    <source>
        <dbReference type="ARBA" id="ARBA00022989"/>
    </source>
</evidence>
<dbReference type="PANTHER" id="PTHR37422:SF17">
    <property type="entry name" value="O-ANTIGEN LIGASE"/>
    <property type="match status" value="1"/>
</dbReference>
<evidence type="ECO:0000313" key="8">
    <source>
        <dbReference type="Proteomes" id="UP001201273"/>
    </source>
</evidence>
<evidence type="ECO:0000256" key="1">
    <source>
        <dbReference type="ARBA" id="ARBA00004141"/>
    </source>
</evidence>
<sequence>MKSKTHLLVTILTCLFPIICLSFGKGYNYAAAPLFLCAILLLKETIITLSTPQVRLISLVFSSYFLVFVLAMLIHGESASYIDQTSRIIMALPVLLLLICYPPKLKWLIISFMIGSIIAGVIALYQTQIQLMPRAFERWGPEGVTWWHKGYMPIQSGNMAMTFGIISLCFTLYFYKTKQTAWLLLGVLGTLLGMLASFLSGSRGGWILLPVAVIYLVLANTKFSLKTLVSAGVLLILLIGSAASNDAVREHLRLNEAINNISQYTNGDKNTSIGIRFELWKSAAITIKQYPILGLSKAQRIEERKQQIEAGTLQLNPEAIVFHAHNEYLEALSLRGLFGLIVLIAMLVAPILIFMKNKGTSNPELTAVNQAGIAASIMFIGYGLTQVFLGHNSGMVFYSFITATLLGLSIQLKQNNSQLTGQP</sequence>
<dbReference type="Pfam" id="PF04932">
    <property type="entry name" value="Wzy_C"/>
    <property type="match status" value="1"/>
</dbReference>
<feature type="transmembrane region" description="Helical" evidence="5">
    <location>
        <begin position="228"/>
        <end position="244"/>
    </location>
</feature>